<dbReference type="GO" id="GO:0016787">
    <property type="term" value="F:hydrolase activity"/>
    <property type="evidence" value="ECO:0007669"/>
    <property type="project" value="UniProtKB-KW"/>
</dbReference>
<dbReference type="Pfam" id="PF00857">
    <property type="entry name" value="Isochorismatase"/>
    <property type="match status" value="1"/>
</dbReference>
<evidence type="ECO:0000313" key="3">
    <source>
        <dbReference type="EMBL" id="MCO6024527.1"/>
    </source>
</evidence>
<dbReference type="Gene3D" id="3.40.50.850">
    <property type="entry name" value="Isochorismatase-like"/>
    <property type="match status" value="1"/>
</dbReference>
<dbReference type="PANTHER" id="PTHR43540:SF1">
    <property type="entry name" value="ISOCHORISMATASE HYDROLASE"/>
    <property type="match status" value="1"/>
</dbReference>
<comment type="caution">
    <text evidence="3">The sequence shown here is derived from an EMBL/GenBank/DDBJ whole genome shotgun (WGS) entry which is preliminary data.</text>
</comment>
<dbReference type="Proteomes" id="UP001204015">
    <property type="component" value="Unassembled WGS sequence"/>
</dbReference>
<name>A0ABT1BVS9_9BACT</name>
<dbReference type="PANTHER" id="PTHR43540">
    <property type="entry name" value="PEROXYUREIDOACRYLATE/UREIDOACRYLATE AMIDOHYDROLASE-RELATED"/>
    <property type="match status" value="1"/>
</dbReference>
<protein>
    <submittedName>
        <fullName evidence="3">Cysteine hydrolase</fullName>
    </submittedName>
</protein>
<keyword evidence="4" id="KW-1185">Reference proteome</keyword>
<accession>A0ABT1BVS9</accession>
<keyword evidence="1 3" id="KW-0378">Hydrolase</keyword>
<dbReference type="EMBL" id="JAMXLY010000003">
    <property type="protein sequence ID" value="MCO6024527.1"/>
    <property type="molecule type" value="Genomic_DNA"/>
</dbReference>
<dbReference type="InterPro" id="IPR036380">
    <property type="entry name" value="Isochorismatase-like_sf"/>
</dbReference>
<dbReference type="InterPro" id="IPR050272">
    <property type="entry name" value="Isochorismatase-like_hydrls"/>
</dbReference>
<evidence type="ECO:0000259" key="2">
    <source>
        <dbReference type="Pfam" id="PF00857"/>
    </source>
</evidence>
<dbReference type="InterPro" id="IPR000868">
    <property type="entry name" value="Isochorismatase-like_dom"/>
</dbReference>
<dbReference type="CDD" id="cd01014">
    <property type="entry name" value="nicotinamidase_related"/>
    <property type="match status" value="1"/>
</dbReference>
<gene>
    <name evidence="3" type="ORF">NG821_01480</name>
</gene>
<proteinExistence type="predicted"/>
<feature type="domain" description="Isochorismatase-like" evidence="2">
    <location>
        <begin position="4"/>
        <end position="176"/>
    </location>
</feature>
<dbReference type="SUPFAM" id="SSF52499">
    <property type="entry name" value="Isochorismatase-like hydrolases"/>
    <property type="match status" value="1"/>
</dbReference>
<sequence length="182" mass="20318">MKRALLIVDIQNDYFKGGNMELVHPEAACANAIKIADAFRAKGLPVLYMRHIAQEKDATFFIPGTKGIEIRSEIQPKEGDKVFIKHYPNSFRETGLLPYLKEEGITHLTILGMMTHICIDTTTRAAVDNGFEVELISDACATRDLEYDGKVAKAEDVQTAFMSAINAGFCPVIKTEEFLKKF</sequence>
<organism evidence="3 4">
    <name type="scientific">Segatella cerevisiae</name>
    <dbReference type="NCBI Taxonomy" id="2053716"/>
    <lineage>
        <taxon>Bacteria</taxon>
        <taxon>Pseudomonadati</taxon>
        <taxon>Bacteroidota</taxon>
        <taxon>Bacteroidia</taxon>
        <taxon>Bacteroidales</taxon>
        <taxon>Prevotellaceae</taxon>
        <taxon>Segatella</taxon>
    </lineage>
</organism>
<evidence type="ECO:0000313" key="4">
    <source>
        <dbReference type="Proteomes" id="UP001204015"/>
    </source>
</evidence>
<reference evidence="3 4" key="1">
    <citation type="submission" date="2022-06" db="EMBL/GenBank/DDBJ databases">
        <title>A taxonomic note on the genus Prevotella: Description of four novel genera and emended description of the genera Hallella and Xylanibacter.</title>
        <authorList>
            <person name="Hitch T.C.A."/>
        </authorList>
    </citation>
    <scope>NUCLEOTIDE SEQUENCE [LARGE SCALE GENOMIC DNA]</scope>
    <source>
        <strain evidence="3 4">DSM 100619</strain>
    </source>
</reference>
<evidence type="ECO:0000256" key="1">
    <source>
        <dbReference type="ARBA" id="ARBA00022801"/>
    </source>
</evidence>
<dbReference type="RefSeq" id="WP_252759891.1">
    <property type="nucleotide sequence ID" value="NZ_JAMXLY010000003.1"/>
</dbReference>